<sequence length="125" mass="15007">MISSAQHSMFEGHEDFQFSQALFLHVKKMQIIFLNLVLCIQNPQKSPIFGTVKREAFEHVKNLRFFTVANFQFANIGNRRFPKVRKYKVFSKIRRILKVFPRVKIFNFDNIFRTLKIRKIFKGHQ</sequence>
<organism evidence="1 2">
    <name type="scientific">Methanobacterium bryantii</name>
    <dbReference type="NCBI Taxonomy" id="2161"/>
    <lineage>
        <taxon>Archaea</taxon>
        <taxon>Methanobacteriati</taxon>
        <taxon>Methanobacteriota</taxon>
        <taxon>Methanomada group</taxon>
        <taxon>Methanobacteria</taxon>
        <taxon>Methanobacteriales</taxon>
        <taxon>Methanobacteriaceae</taxon>
        <taxon>Methanobacterium</taxon>
    </lineage>
</organism>
<name>A0A2A2H6U8_METBR</name>
<evidence type="ECO:0000313" key="2">
    <source>
        <dbReference type="Proteomes" id="UP000217784"/>
    </source>
</evidence>
<comment type="caution">
    <text evidence="1">The sequence shown here is derived from an EMBL/GenBank/DDBJ whole genome shotgun (WGS) entry which is preliminary data.</text>
</comment>
<dbReference type="AlphaFoldDB" id="A0A2A2H6U8"/>
<accession>A0A2A2H6U8</accession>
<dbReference type="Proteomes" id="UP000217784">
    <property type="component" value="Unassembled WGS sequence"/>
</dbReference>
<proteinExistence type="predicted"/>
<reference evidence="1 2" key="1">
    <citation type="journal article" date="2017" name="BMC Genomics">
        <title>Genomic analysis of methanogenic archaea reveals a shift towards energy conservation.</title>
        <authorList>
            <person name="Gilmore S.P."/>
            <person name="Henske J.K."/>
            <person name="Sexton J.A."/>
            <person name="Solomon K.V."/>
            <person name="Seppala S."/>
            <person name="Yoo J.I."/>
            <person name="Huyett L.M."/>
            <person name="Pressman A."/>
            <person name="Cogan J.Z."/>
            <person name="Kivenson V."/>
            <person name="Peng X."/>
            <person name="Tan Y."/>
            <person name="Valentine D.L."/>
            <person name="O'Malley M.A."/>
        </authorList>
    </citation>
    <scope>NUCLEOTIDE SEQUENCE [LARGE SCALE GENOMIC DNA]</scope>
    <source>
        <strain evidence="1 2">M.o.H.</strain>
    </source>
</reference>
<evidence type="ECO:0000313" key="1">
    <source>
        <dbReference type="EMBL" id="PAV05117.1"/>
    </source>
</evidence>
<keyword evidence="2" id="KW-1185">Reference proteome</keyword>
<dbReference type="EMBL" id="LMVM01000012">
    <property type="protein sequence ID" value="PAV05117.1"/>
    <property type="molecule type" value="Genomic_DNA"/>
</dbReference>
<protein>
    <submittedName>
        <fullName evidence="1">Uncharacterized protein</fullName>
    </submittedName>
</protein>
<gene>
    <name evidence="1" type="ORF">ASJ80_12570</name>
</gene>